<evidence type="ECO:0000313" key="1">
    <source>
        <dbReference type="EMBL" id="ABK94766.1"/>
    </source>
</evidence>
<proteinExistence type="evidence at transcript level"/>
<organism evidence="1">
    <name type="scientific">Populus trichocarpa</name>
    <name type="common">Western balsam poplar</name>
    <name type="synonym">Populus balsamifera subsp. trichocarpa</name>
    <dbReference type="NCBI Taxonomy" id="3694"/>
    <lineage>
        <taxon>Eukaryota</taxon>
        <taxon>Viridiplantae</taxon>
        <taxon>Streptophyta</taxon>
        <taxon>Embryophyta</taxon>
        <taxon>Tracheophyta</taxon>
        <taxon>Spermatophyta</taxon>
        <taxon>Magnoliopsida</taxon>
        <taxon>eudicotyledons</taxon>
        <taxon>Gunneridae</taxon>
        <taxon>Pentapetalae</taxon>
        <taxon>rosids</taxon>
        <taxon>fabids</taxon>
        <taxon>Malpighiales</taxon>
        <taxon>Salicaceae</taxon>
        <taxon>Saliceae</taxon>
        <taxon>Populus</taxon>
    </lineage>
</organism>
<sequence length="37" mass="4169">MERNFHLQLSLALSTVTHVSKNISQGTVTSFQVHMLL</sequence>
<reference evidence="1" key="1">
    <citation type="journal article" date="2008" name="BMC Genomics">
        <title>Analysis of 4,664 high-quality sequence-finished poplar full-length cDNA clones and their utility for the discovery of genes responding to insect feeding.</title>
        <authorList>
            <person name="Ralph S.G."/>
            <person name="Chun H.J."/>
            <person name="Cooper D."/>
            <person name="Kirkpatrick R."/>
            <person name="Kolosova N."/>
            <person name="Gunter L."/>
            <person name="Tuskan G.A."/>
            <person name="Douglas C.J."/>
            <person name="Holt R.A."/>
            <person name="Jones S.J."/>
            <person name="Marra M.A."/>
            <person name="Bohlmann J."/>
        </authorList>
    </citation>
    <scope>NUCLEOTIDE SEQUENCE</scope>
    <source>
        <tissue evidence="1">Young and mature leaves</tissue>
    </source>
</reference>
<protein>
    <submittedName>
        <fullName evidence="1">Uncharacterized protein</fullName>
    </submittedName>
</protein>
<accession>A9PEG3</accession>
<name>A9PEG3_POPTR</name>
<dbReference type="AlphaFoldDB" id="A9PEG3"/>
<dbReference type="EMBL" id="EF146715">
    <property type="protein sequence ID" value="ABK94766.1"/>
    <property type="molecule type" value="mRNA"/>
</dbReference>